<organism evidence="3 4">
    <name type="scientific">Anaerosporomusa subterranea</name>
    <dbReference type="NCBI Taxonomy" id="1794912"/>
    <lineage>
        <taxon>Bacteria</taxon>
        <taxon>Bacillati</taxon>
        <taxon>Bacillota</taxon>
        <taxon>Negativicutes</taxon>
        <taxon>Acetonemataceae</taxon>
        <taxon>Anaerosporomusa</taxon>
    </lineage>
</organism>
<dbReference type="SUPFAM" id="SSF53850">
    <property type="entry name" value="Periplasmic binding protein-like II"/>
    <property type="match status" value="1"/>
</dbReference>
<dbReference type="PANTHER" id="PTHR42928">
    <property type="entry name" value="TRICARBOXYLATE-BINDING PROTEIN"/>
    <property type="match status" value="1"/>
</dbReference>
<feature type="signal peptide" evidence="2">
    <location>
        <begin position="1"/>
        <end position="29"/>
    </location>
</feature>
<dbReference type="AlphaFoldDB" id="A0A154BN91"/>
<dbReference type="Pfam" id="PF03401">
    <property type="entry name" value="TctC"/>
    <property type="match status" value="1"/>
</dbReference>
<accession>A0A154BN91</accession>
<keyword evidence="4" id="KW-1185">Reference proteome</keyword>
<proteinExistence type="inferred from homology"/>
<sequence length="339" mass="35874">MFRKKSWQVLMVTVSVLGMVMLASGCGKAPEAKKTAGPTEFKPDKPITMMVPGAAGGSTDLLARAVEKVWSKYCPQPLQIVNKGGGGGVEGATFVARAKPDGYTIAMGYGSGHDIVMPHISKVEYNPFKDLDPVARLSIHSVVVLVPANSPYNSIKDIVDEAKKTGKPVTAAVGLKAGAVDLVMRGIGASTGVTITPIPHAGGSQAITTLVGSQTVMGGGHPAEVISQLKAGRLKAIGIATPDRDPSLPNVPTLKEQGINFYTWGSVKGIAVPKNTPKEVVTYYEGLFKKVAEDPDFKKTMQEMGQPVQYQGAEEFGKFVKQAHDDYGVLVKQLGLDKK</sequence>
<dbReference type="PROSITE" id="PS51257">
    <property type="entry name" value="PROKAR_LIPOPROTEIN"/>
    <property type="match status" value="1"/>
</dbReference>
<dbReference type="EMBL" id="LSGP01000023">
    <property type="protein sequence ID" value="KYZ75463.1"/>
    <property type="molecule type" value="Genomic_DNA"/>
</dbReference>
<evidence type="ECO:0000313" key="4">
    <source>
        <dbReference type="Proteomes" id="UP000076268"/>
    </source>
</evidence>
<dbReference type="STRING" id="1794912.AXX12_12130"/>
<dbReference type="Gene3D" id="3.40.190.10">
    <property type="entry name" value="Periplasmic binding protein-like II"/>
    <property type="match status" value="1"/>
</dbReference>
<evidence type="ECO:0000256" key="2">
    <source>
        <dbReference type="SAM" id="SignalP"/>
    </source>
</evidence>
<feature type="chain" id="PRO_5038835886" description="Transporter" evidence="2">
    <location>
        <begin position="30"/>
        <end position="339"/>
    </location>
</feature>
<name>A0A154BN91_ANASB</name>
<dbReference type="InterPro" id="IPR005064">
    <property type="entry name" value="BUG"/>
</dbReference>
<comment type="caution">
    <text evidence="3">The sequence shown here is derived from an EMBL/GenBank/DDBJ whole genome shotgun (WGS) entry which is preliminary data.</text>
</comment>
<dbReference type="InterPro" id="IPR042100">
    <property type="entry name" value="Bug_dom1"/>
</dbReference>
<dbReference type="CDD" id="cd07012">
    <property type="entry name" value="PBP2_Bug_TTT"/>
    <property type="match status" value="1"/>
</dbReference>
<evidence type="ECO:0000313" key="3">
    <source>
        <dbReference type="EMBL" id="KYZ75463.1"/>
    </source>
</evidence>
<gene>
    <name evidence="3" type="ORF">AXX12_12130</name>
</gene>
<protein>
    <recommendedName>
        <fullName evidence="5">Transporter</fullName>
    </recommendedName>
</protein>
<dbReference type="RefSeq" id="WP_066244039.1">
    <property type="nucleotide sequence ID" value="NZ_LSGP01000023.1"/>
</dbReference>
<dbReference type="PIRSF" id="PIRSF017082">
    <property type="entry name" value="YflP"/>
    <property type="match status" value="1"/>
</dbReference>
<evidence type="ECO:0000256" key="1">
    <source>
        <dbReference type="ARBA" id="ARBA00006987"/>
    </source>
</evidence>
<dbReference type="Proteomes" id="UP000076268">
    <property type="component" value="Unassembled WGS sequence"/>
</dbReference>
<dbReference type="Gene3D" id="3.40.190.150">
    <property type="entry name" value="Bordetella uptake gene, domain 1"/>
    <property type="match status" value="1"/>
</dbReference>
<dbReference type="OrthoDB" id="8881899at2"/>
<comment type="similarity">
    <text evidence="1">Belongs to the UPF0065 (bug) family.</text>
</comment>
<dbReference type="PANTHER" id="PTHR42928:SF5">
    <property type="entry name" value="BLR1237 PROTEIN"/>
    <property type="match status" value="1"/>
</dbReference>
<keyword evidence="2" id="KW-0732">Signal</keyword>
<reference evidence="3 4" key="1">
    <citation type="submission" date="2016-02" db="EMBL/GenBank/DDBJ databases">
        <title>Anaerosporomusa subterraneum gen. nov., sp. nov., a spore-forming obligate anaerobe isolated from saprolite.</title>
        <authorList>
            <person name="Choi J.K."/>
            <person name="Shah M."/>
            <person name="Yee N."/>
        </authorList>
    </citation>
    <scope>NUCLEOTIDE SEQUENCE [LARGE SCALE GENOMIC DNA]</scope>
    <source>
        <strain evidence="3 4">RU4</strain>
    </source>
</reference>
<evidence type="ECO:0008006" key="5">
    <source>
        <dbReference type="Google" id="ProtNLM"/>
    </source>
</evidence>